<protein>
    <submittedName>
        <fullName evidence="2">Uncharacterized protein</fullName>
    </submittedName>
</protein>
<gene>
    <name evidence="2" type="ORF">SAMN04488108_0299</name>
</gene>
<evidence type="ECO:0000256" key="1">
    <source>
        <dbReference type="SAM" id="Phobius"/>
    </source>
</evidence>
<sequence length="169" mass="19056">MKSTIIFLFLFPISIFTFAQSKDFLLLKRGANVRSQIRFYPGEQITYKSAKLGYYVTDVIKEFSDDYVYLSENILSLNDIEAIAIRKKDRRNGTLTAFNSLILGAGVILLTVDGLNSVYHEGEFSIDKGVGITGGILVATGIAMLPLRYKTFKNQGRNKLQIIRMRMPD</sequence>
<dbReference type="STRING" id="1073327.SAMN04488108_0299"/>
<name>A0A1M7Z403_9BACT</name>
<accession>A0A1M7Z403</accession>
<reference evidence="3" key="1">
    <citation type="submission" date="2016-12" db="EMBL/GenBank/DDBJ databases">
        <authorList>
            <person name="Varghese N."/>
            <person name="Submissions S."/>
        </authorList>
    </citation>
    <scope>NUCLEOTIDE SEQUENCE [LARGE SCALE GENOMIC DNA]</scope>
    <source>
        <strain evidence="3">DSM 25035</strain>
    </source>
</reference>
<dbReference type="AlphaFoldDB" id="A0A1M7Z403"/>
<dbReference type="OrthoDB" id="823720at2"/>
<organism evidence="2 3">
    <name type="scientific">Algoriphagus zhangzhouensis</name>
    <dbReference type="NCBI Taxonomy" id="1073327"/>
    <lineage>
        <taxon>Bacteria</taxon>
        <taxon>Pseudomonadati</taxon>
        <taxon>Bacteroidota</taxon>
        <taxon>Cytophagia</taxon>
        <taxon>Cytophagales</taxon>
        <taxon>Cyclobacteriaceae</taxon>
        <taxon>Algoriphagus</taxon>
    </lineage>
</organism>
<proteinExistence type="predicted"/>
<feature type="transmembrane region" description="Helical" evidence="1">
    <location>
        <begin position="130"/>
        <end position="149"/>
    </location>
</feature>
<evidence type="ECO:0000313" key="2">
    <source>
        <dbReference type="EMBL" id="SHO59687.1"/>
    </source>
</evidence>
<keyword evidence="1" id="KW-0472">Membrane</keyword>
<dbReference type="RefSeq" id="WP_073569979.1">
    <property type="nucleotide sequence ID" value="NZ_FRXN01000001.1"/>
</dbReference>
<keyword evidence="1" id="KW-1133">Transmembrane helix</keyword>
<feature type="transmembrane region" description="Helical" evidence="1">
    <location>
        <begin position="97"/>
        <end position="118"/>
    </location>
</feature>
<evidence type="ECO:0000313" key="3">
    <source>
        <dbReference type="Proteomes" id="UP000184609"/>
    </source>
</evidence>
<dbReference type="EMBL" id="FRXN01000001">
    <property type="protein sequence ID" value="SHO59687.1"/>
    <property type="molecule type" value="Genomic_DNA"/>
</dbReference>
<dbReference type="Proteomes" id="UP000184609">
    <property type="component" value="Unassembled WGS sequence"/>
</dbReference>
<keyword evidence="3" id="KW-1185">Reference proteome</keyword>
<keyword evidence="1" id="KW-0812">Transmembrane</keyword>